<dbReference type="InterPro" id="IPR005845">
    <property type="entry name" value="A-D-PHexomutase_a/b/a-II"/>
</dbReference>
<name>A0A521AAM7_9BACL</name>
<dbReference type="EMBL" id="FXTI01000001">
    <property type="protein sequence ID" value="SMO31879.1"/>
    <property type="molecule type" value="Genomic_DNA"/>
</dbReference>
<evidence type="ECO:0000256" key="9">
    <source>
        <dbReference type="ARBA" id="ARBA00022723"/>
    </source>
</evidence>
<evidence type="ECO:0000256" key="4">
    <source>
        <dbReference type="ARBA" id="ARBA00005189"/>
    </source>
</evidence>
<dbReference type="Proteomes" id="UP000315636">
    <property type="component" value="Unassembled WGS sequence"/>
</dbReference>
<proteinExistence type="inferred from homology"/>
<dbReference type="AlphaFoldDB" id="A0A521AAM7"/>
<feature type="domain" description="Alpha-D-phosphohexomutase alpha/beta/alpha" evidence="17">
    <location>
        <begin position="44"/>
        <end position="182"/>
    </location>
</feature>
<comment type="similarity">
    <text evidence="5 15">Belongs to the phosphohexose mutase family.</text>
</comment>
<dbReference type="InterPro" id="IPR005846">
    <property type="entry name" value="A-D-PHexomutase_a/b/a-III"/>
</dbReference>
<dbReference type="GO" id="GO:0000287">
    <property type="term" value="F:magnesium ion binding"/>
    <property type="evidence" value="ECO:0007669"/>
    <property type="project" value="InterPro"/>
</dbReference>
<evidence type="ECO:0000256" key="7">
    <source>
        <dbReference type="ARBA" id="ARBA00022526"/>
    </source>
</evidence>
<keyword evidence="7" id="KW-0313">Glucose metabolism</keyword>
<comment type="cofactor">
    <cofactor evidence="2">
        <name>Mg(2+)</name>
        <dbReference type="ChEBI" id="CHEBI:18420"/>
    </cofactor>
</comment>
<dbReference type="InterPro" id="IPR005843">
    <property type="entry name" value="A-D-PHexomutase_C"/>
</dbReference>
<dbReference type="PANTHER" id="PTHR45745:SF1">
    <property type="entry name" value="PHOSPHOGLUCOMUTASE 2B-RELATED"/>
    <property type="match status" value="1"/>
</dbReference>
<evidence type="ECO:0000256" key="13">
    <source>
        <dbReference type="ARBA" id="ARBA00041398"/>
    </source>
</evidence>
<evidence type="ECO:0000256" key="15">
    <source>
        <dbReference type="RuleBase" id="RU004326"/>
    </source>
</evidence>
<gene>
    <name evidence="20" type="ORF">SAMN06264849_10113</name>
</gene>
<evidence type="ECO:0000256" key="5">
    <source>
        <dbReference type="ARBA" id="ARBA00010231"/>
    </source>
</evidence>
<dbReference type="OrthoDB" id="9806956at2"/>
<dbReference type="InterPro" id="IPR036900">
    <property type="entry name" value="A-D-PHexomutase_C_sf"/>
</dbReference>
<keyword evidence="8" id="KW-0597">Phosphoprotein</keyword>
<evidence type="ECO:0000256" key="3">
    <source>
        <dbReference type="ARBA" id="ARBA00005164"/>
    </source>
</evidence>
<evidence type="ECO:0000256" key="14">
    <source>
        <dbReference type="ARBA" id="ARBA00041467"/>
    </source>
</evidence>
<dbReference type="GO" id="GO:0004614">
    <property type="term" value="F:phosphoglucomutase activity"/>
    <property type="evidence" value="ECO:0007669"/>
    <property type="project" value="UniProtKB-EC"/>
</dbReference>
<keyword evidence="7" id="KW-0119">Carbohydrate metabolism</keyword>
<feature type="domain" description="Alpha-D-phosphohexomutase C-terminal" evidence="16">
    <location>
        <begin position="508"/>
        <end position="547"/>
    </location>
</feature>
<dbReference type="InterPro" id="IPR005844">
    <property type="entry name" value="A-D-PHexomutase_a/b/a-I"/>
</dbReference>
<comment type="catalytic activity">
    <reaction evidence="1">
        <text>alpha-D-glucose 1-phosphate = alpha-D-glucose 6-phosphate</text>
        <dbReference type="Rhea" id="RHEA:23536"/>
        <dbReference type="ChEBI" id="CHEBI:58225"/>
        <dbReference type="ChEBI" id="CHEBI:58601"/>
        <dbReference type="EC" id="5.4.2.2"/>
    </reaction>
</comment>
<evidence type="ECO:0000256" key="12">
    <source>
        <dbReference type="ARBA" id="ARBA00039995"/>
    </source>
</evidence>
<evidence type="ECO:0000256" key="1">
    <source>
        <dbReference type="ARBA" id="ARBA00000443"/>
    </source>
</evidence>
<feature type="domain" description="Alpha-D-phosphohexomutase alpha/beta/alpha" evidence="18">
    <location>
        <begin position="212"/>
        <end position="313"/>
    </location>
</feature>
<dbReference type="PANTHER" id="PTHR45745">
    <property type="entry name" value="PHOSPHOMANNOMUTASE 45A"/>
    <property type="match status" value="1"/>
</dbReference>
<evidence type="ECO:0000256" key="10">
    <source>
        <dbReference type="ARBA" id="ARBA00022842"/>
    </source>
</evidence>
<evidence type="ECO:0000313" key="21">
    <source>
        <dbReference type="Proteomes" id="UP000315636"/>
    </source>
</evidence>
<evidence type="ECO:0000313" key="20">
    <source>
        <dbReference type="EMBL" id="SMO31879.1"/>
    </source>
</evidence>
<dbReference type="Gene3D" id="3.30.310.50">
    <property type="entry name" value="Alpha-D-phosphohexomutase, C-terminal domain"/>
    <property type="match status" value="1"/>
</dbReference>
<feature type="domain" description="Alpha-D-phosphohexomutase alpha/beta/alpha" evidence="19">
    <location>
        <begin position="324"/>
        <end position="450"/>
    </location>
</feature>
<reference evidence="20 21" key="1">
    <citation type="submission" date="2017-05" db="EMBL/GenBank/DDBJ databases">
        <authorList>
            <person name="Varghese N."/>
            <person name="Submissions S."/>
        </authorList>
    </citation>
    <scope>NUCLEOTIDE SEQUENCE [LARGE SCALE GENOMIC DNA]</scope>
    <source>
        <strain evidence="20 21">DSM 45474</strain>
    </source>
</reference>
<dbReference type="GO" id="GO:0008973">
    <property type="term" value="F:phosphopentomutase activity"/>
    <property type="evidence" value="ECO:0007669"/>
    <property type="project" value="TreeGrafter"/>
</dbReference>
<keyword evidence="11" id="KW-0413">Isomerase</keyword>
<dbReference type="Gene3D" id="3.40.120.10">
    <property type="entry name" value="Alpha-D-Glucose-1,6-Bisphosphate, subunit A, domain 3"/>
    <property type="match status" value="3"/>
</dbReference>
<dbReference type="Pfam" id="PF02878">
    <property type="entry name" value="PGM_PMM_I"/>
    <property type="match status" value="1"/>
</dbReference>
<comment type="pathway">
    <text evidence="3">Glycolipid metabolism; diglucosyl-diacylglycerol biosynthesis.</text>
</comment>
<dbReference type="GO" id="GO:0006166">
    <property type="term" value="P:purine ribonucleoside salvage"/>
    <property type="evidence" value="ECO:0007669"/>
    <property type="project" value="TreeGrafter"/>
</dbReference>
<evidence type="ECO:0000256" key="6">
    <source>
        <dbReference type="ARBA" id="ARBA00012728"/>
    </source>
</evidence>
<dbReference type="EC" id="5.4.2.2" evidence="6"/>
<dbReference type="InterPro" id="IPR016066">
    <property type="entry name" value="A-D-PHexomutase_CS"/>
</dbReference>
<dbReference type="InterPro" id="IPR016055">
    <property type="entry name" value="A-D-PHexomutase_a/b/a-I/II/III"/>
</dbReference>
<organism evidence="20 21">
    <name type="scientific">Melghirimyces algeriensis</name>
    <dbReference type="NCBI Taxonomy" id="910412"/>
    <lineage>
        <taxon>Bacteria</taxon>
        <taxon>Bacillati</taxon>
        <taxon>Bacillota</taxon>
        <taxon>Bacilli</taxon>
        <taxon>Bacillales</taxon>
        <taxon>Thermoactinomycetaceae</taxon>
        <taxon>Melghirimyces</taxon>
    </lineage>
</organism>
<dbReference type="PROSITE" id="PS00710">
    <property type="entry name" value="PGM_PMM"/>
    <property type="match status" value="1"/>
</dbReference>
<dbReference type="PRINTS" id="PR00509">
    <property type="entry name" value="PGMPMM"/>
</dbReference>
<dbReference type="CDD" id="cd05799">
    <property type="entry name" value="PGM2"/>
    <property type="match status" value="1"/>
</dbReference>
<evidence type="ECO:0000259" key="16">
    <source>
        <dbReference type="Pfam" id="PF00408"/>
    </source>
</evidence>
<evidence type="ECO:0000259" key="19">
    <source>
        <dbReference type="Pfam" id="PF02880"/>
    </source>
</evidence>
<evidence type="ECO:0000259" key="17">
    <source>
        <dbReference type="Pfam" id="PF02878"/>
    </source>
</evidence>
<sequence>MNKSCLKAYRSWLEDQKLDEDLKQELLTLNEAEIEDAFYRYLDFGTAGIRGLIGPGTNRMNRYTVRRTTEGLARVLLRQKDVNKKKGVVIAWDSRRKSPDFAAEAAGVLARNGIRVHLFPSLRPTPILSFAVRYLKAAAGIMITASHNPAPYNGLKIYGEDGAQMPPAKVSRIKKEIEDIENERALPVWSINRGREAGLIRLLQDDVDQAFTKNVLNLSLRGKRESNAELSVVFTPLHGTGNRPVRRILDALGFSRLHVVPEQEQPDPDFPTVSVPNPEEPESFTLALQQARKLDADLVIGTDPDTDRLGMLAKNTSGDYTWFDGNQIGALLLYYLLSELKGRGQLPPDGVMIQSLVSSGLSRAIAQSFGVNSDEMPTGFKYIAEKIEEYEVGNHHTFLFGYEESHGYLLGSFVRDKDAIQAAIMCCELAAHYREKGVTLDEVLHQIHETYGWYREAIISHTFEGKSGPQRVSSIMDAFRNRPLKSIGGVAVREIKDYTMGVDGFPSINMIKYFLDDGGWIALRPSGTEPKIKFYFGVAADSDQASRSRLEKMKQEIQRAL</sequence>
<dbReference type="Pfam" id="PF00408">
    <property type="entry name" value="PGM_PMM_IV"/>
    <property type="match status" value="1"/>
</dbReference>
<dbReference type="GO" id="GO:0006006">
    <property type="term" value="P:glucose metabolic process"/>
    <property type="evidence" value="ECO:0007669"/>
    <property type="project" value="UniProtKB-KW"/>
</dbReference>
<evidence type="ECO:0000256" key="2">
    <source>
        <dbReference type="ARBA" id="ARBA00001946"/>
    </source>
</evidence>
<evidence type="ECO:0000259" key="18">
    <source>
        <dbReference type="Pfam" id="PF02879"/>
    </source>
</evidence>
<dbReference type="InterPro" id="IPR005841">
    <property type="entry name" value="Alpha-D-phosphohexomutase_SF"/>
</dbReference>
<dbReference type="Pfam" id="PF02880">
    <property type="entry name" value="PGM_PMM_III"/>
    <property type="match status" value="1"/>
</dbReference>
<evidence type="ECO:0000256" key="8">
    <source>
        <dbReference type="ARBA" id="ARBA00022553"/>
    </source>
</evidence>
<protein>
    <recommendedName>
        <fullName evidence="12">Phosphoglucomutase</fullName>
        <ecNumber evidence="6">5.4.2.2</ecNumber>
    </recommendedName>
    <alternativeName>
        <fullName evidence="14">Alpha-phosphoglucomutase</fullName>
    </alternativeName>
    <alternativeName>
        <fullName evidence="13">Glucose phosphomutase</fullName>
    </alternativeName>
</protein>
<accession>A0A521AAM7</accession>
<keyword evidence="10 15" id="KW-0460">Magnesium</keyword>
<keyword evidence="21" id="KW-1185">Reference proteome</keyword>
<dbReference type="SUPFAM" id="SSF55957">
    <property type="entry name" value="Phosphoglucomutase, C-terminal domain"/>
    <property type="match status" value="1"/>
</dbReference>
<keyword evidence="9 15" id="KW-0479">Metal-binding</keyword>
<comment type="pathway">
    <text evidence="4">Lipid metabolism.</text>
</comment>
<evidence type="ECO:0000256" key="11">
    <source>
        <dbReference type="ARBA" id="ARBA00023235"/>
    </source>
</evidence>
<dbReference type="Pfam" id="PF02879">
    <property type="entry name" value="PGM_PMM_II"/>
    <property type="match status" value="1"/>
</dbReference>
<dbReference type="SUPFAM" id="SSF53738">
    <property type="entry name" value="Phosphoglucomutase, first 3 domains"/>
    <property type="match status" value="3"/>
</dbReference>